<keyword evidence="10" id="KW-1185">Reference proteome</keyword>
<gene>
    <name evidence="9" type="ORF">J2T09_000393</name>
</gene>
<dbReference type="Proteomes" id="UP001241472">
    <property type="component" value="Unassembled WGS sequence"/>
</dbReference>
<dbReference type="CDD" id="cd18737">
    <property type="entry name" value="PIN_VapC4-5_FitB-like"/>
    <property type="match status" value="1"/>
</dbReference>
<organism evidence="9 10">
    <name type="scientific">Neorhizobium huautlense</name>
    <dbReference type="NCBI Taxonomy" id="67774"/>
    <lineage>
        <taxon>Bacteria</taxon>
        <taxon>Pseudomonadati</taxon>
        <taxon>Pseudomonadota</taxon>
        <taxon>Alphaproteobacteria</taxon>
        <taxon>Hyphomicrobiales</taxon>
        <taxon>Rhizobiaceae</taxon>
        <taxon>Rhizobium/Agrobacterium group</taxon>
        <taxon>Neorhizobium</taxon>
    </lineage>
</organism>
<evidence type="ECO:0000256" key="4">
    <source>
        <dbReference type="ARBA" id="ARBA00022723"/>
    </source>
</evidence>
<evidence type="ECO:0000256" key="3">
    <source>
        <dbReference type="ARBA" id="ARBA00022722"/>
    </source>
</evidence>
<dbReference type="EMBL" id="JAUSRF010000001">
    <property type="protein sequence ID" value="MDP9835652.1"/>
    <property type="molecule type" value="Genomic_DNA"/>
</dbReference>
<comment type="similarity">
    <text evidence="7">Belongs to the PINc/VapC protein family.</text>
</comment>
<proteinExistence type="inferred from homology"/>
<evidence type="ECO:0000259" key="8">
    <source>
        <dbReference type="Pfam" id="PF01850"/>
    </source>
</evidence>
<evidence type="ECO:0000256" key="1">
    <source>
        <dbReference type="ARBA" id="ARBA00001946"/>
    </source>
</evidence>
<evidence type="ECO:0000256" key="2">
    <source>
        <dbReference type="ARBA" id="ARBA00022649"/>
    </source>
</evidence>
<dbReference type="Gene3D" id="3.40.50.1010">
    <property type="entry name" value="5'-nuclease"/>
    <property type="match status" value="1"/>
</dbReference>
<dbReference type="RefSeq" id="WP_306830482.1">
    <property type="nucleotide sequence ID" value="NZ_JAUSRF010000001.1"/>
</dbReference>
<evidence type="ECO:0000313" key="9">
    <source>
        <dbReference type="EMBL" id="MDP9835652.1"/>
    </source>
</evidence>
<comment type="cofactor">
    <cofactor evidence="1">
        <name>Mg(2+)</name>
        <dbReference type="ChEBI" id="CHEBI:18420"/>
    </cofactor>
</comment>
<dbReference type="InterPro" id="IPR002716">
    <property type="entry name" value="PIN_dom"/>
</dbReference>
<evidence type="ECO:0000256" key="7">
    <source>
        <dbReference type="ARBA" id="ARBA00038093"/>
    </source>
</evidence>
<dbReference type="PANTHER" id="PTHR33653:SF1">
    <property type="entry name" value="RIBONUCLEASE VAPC2"/>
    <property type="match status" value="1"/>
</dbReference>
<protein>
    <submittedName>
        <fullName evidence="9">Nucleic acid-binding protein</fullName>
    </submittedName>
</protein>
<sequence length="121" mass="13681">MVKALFDTNILIDYLNGVGKARDELDRYVDTSISIITWMEVLVGARPQVAAATREFLQSFEVVPIDQVVAERAVILRQKYRMRLPDAIIWASAETEGKLLVTRNTKDFPADAPGIRIPYMI</sequence>
<keyword evidence="6" id="KW-0460">Magnesium</keyword>
<comment type="caution">
    <text evidence="9">The sequence shown here is derived from an EMBL/GenBank/DDBJ whole genome shotgun (WGS) entry which is preliminary data.</text>
</comment>
<keyword evidence="5" id="KW-0378">Hydrolase</keyword>
<dbReference type="SUPFAM" id="SSF88723">
    <property type="entry name" value="PIN domain-like"/>
    <property type="match status" value="1"/>
</dbReference>
<keyword evidence="2" id="KW-1277">Toxin-antitoxin system</keyword>
<feature type="domain" description="PIN" evidence="8">
    <location>
        <begin position="5"/>
        <end position="106"/>
    </location>
</feature>
<keyword evidence="3" id="KW-0540">Nuclease</keyword>
<evidence type="ECO:0000313" key="10">
    <source>
        <dbReference type="Proteomes" id="UP001241472"/>
    </source>
</evidence>
<evidence type="ECO:0000256" key="5">
    <source>
        <dbReference type="ARBA" id="ARBA00022801"/>
    </source>
</evidence>
<name>A0ABT9PMG3_9HYPH</name>
<dbReference type="InterPro" id="IPR029060">
    <property type="entry name" value="PIN-like_dom_sf"/>
</dbReference>
<keyword evidence="4" id="KW-0479">Metal-binding</keyword>
<accession>A0ABT9PMG3</accession>
<dbReference type="InterPro" id="IPR050556">
    <property type="entry name" value="Type_II_TA_system_RNase"/>
</dbReference>
<dbReference type="Pfam" id="PF01850">
    <property type="entry name" value="PIN"/>
    <property type="match status" value="1"/>
</dbReference>
<dbReference type="PANTHER" id="PTHR33653">
    <property type="entry name" value="RIBONUCLEASE VAPC2"/>
    <property type="match status" value="1"/>
</dbReference>
<reference evidence="9 10" key="1">
    <citation type="submission" date="2023-07" db="EMBL/GenBank/DDBJ databases">
        <title>Sorghum-associated microbial communities from plants grown in Nebraska, USA.</title>
        <authorList>
            <person name="Schachtman D."/>
        </authorList>
    </citation>
    <scope>NUCLEOTIDE SEQUENCE [LARGE SCALE GENOMIC DNA]</scope>
    <source>
        <strain evidence="9 10">DS1307</strain>
    </source>
</reference>
<evidence type="ECO:0000256" key="6">
    <source>
        <dbReference type="ARBA" id="ARBA00022842"/>
    </source>
</evidence>